<dbReference type="SUPFAM" id="SSF53335">
    <property type="entry name" value="S-adenosyl-L-methionine-dependent methyltransferases"/>
    <property type="match status" value="1"/>
</dbReference>
<dbReference type="STRING" id="55758.MBFIL_03310"/>
<keyword evidence="5" id="KW-1185">Reference proteome</keyword>
<keyword evidence="1 4" id="KW-0489">Methyltransferase</keyword>
<dbReference type="AlphaFoldDB" id="A0A166EZD2"/>
<dbReference type="InterPro" id="IPR029063">
    <property type="entry name" value="SAM-dependent_MTases_sf"/>
</dbReference>
<sequence length="227" mass="26372">MEDTKERFEEMASDYNEDIVKLIPKYNEMLESLLNSVEFNTDSEIKVLELGSGTGILTKKIKERFPNSEIVSIDLSYNMVEKAKENLKSYGNIEFKVGDFTKIDLGSGYDVVISSLAIHHLEANPDKIELFSRIYDSLKENGIFYNADVLLGSSEYIKYINSYIFKEYLKINFTEEEILKIAKNREEVDYPSTLFNQLNWLERVGFRNIEVVWKYYGHGVYGGKKRT</sequence>
<feature type="domain" description="Methyltransferase" evidence="3">
    <location>
        <begin position="47"/>
        <end position="142"/>
    </location>
</feature>
<dbReference type="GO" id="GO:0008168">
    <property type="term" value="F:methyltransferase activity"/>
    <property type="evidence" value="ECO:0007669"/>
    <property type="project" value="UniProtKB-KW"/>
</dbReference>
<evidence type="ECO:0000256" key="2">
    <source>
        <dbReference type="ARBA" id="ARBA00022679"/>
    </source>
</evidence>
<name>A0A166EZD2_9EURY</name>
<dbReference type="InterPro" id="IPR041698">
    <property type="entry name" value="Methyltransf_25"/>
</dbReference>
<dbReference type="Pfam" id="PF13649">
    <property type="entry name" value="Methyltransf_25"/>
    <property type="match status" value="1"/>
</dbReference>
<dbReference type="Proteomes" id="UP000077066">
    <property type="component" value="Unassembled WGS sequence"/>
</dbReference>
<protein>
    <submittedName>
        <fullName evidence="4">tRNA (Cmo5U34)-methyltransferase</fullName>
        <ecNumber evidence="4">2.1.1.-</ecNumber>
    </submittedName>
</protein>
<accession>A0A166EZD2</accession>
<keyword evidence="2 4" id="KW-0808">Transferase</keyword>
<gene>
    <name evidence="4" type="primary">cmoA</name>
    <name evidence="4" type="ORF">MBFIL_03310</name>
</gene>
<dbReference type="PANTHER" id="PTHR43861:SF1">
    <property type="entry name" value="TRANS-ACONITATE 2-METHYLTRANSFERASE"/>
    <property type="match status" value="1"/>
</dbReference>
<dbReference type="CDD" id="cd02440">
    <property type="entry name" value="AdoMet_MTases"/>
    <property type="match status" value="1"/>
</dbReference>
<dbReference type="Gene3D" id="3.40.50.150">
    <property type="entry name" value="Vaccinia Virus protein VP39"/>
    <property type="match status" value="1"/>
</dbReference>
<evidence type="ECO:0000313" key="4">
    <source>
        <dbReference type="EMBL" id="KZX17168.1"/>
    </source>
</evidence>
<dbReference type="PANTHER" id="PTHR43861">
    <property type="entry name" value="TRANS-ACONITATE 2-METHYLTRANSFERASE-RELATED"/>
    <property type="match status" value="1"/>
</dbReference>
<evidence type="ECO:0000256" key="1">
    <source>
        <dbReference type="ARBA" id="ARBA00022603"/>
    </source>
</evidence>
<dbReference type="EC" id="2.1.1.-" evidence="4"/>
<evidence type="ECO:0000259" key="3">
    <source>
        <dbReference type="Pfam" id="PF13649"/>
    </source>
</evidence>
<reference evidence="4 5" key="1">
    <citation type="submission" date="2016-04" db="EMBL/GenBank/DDBJ databases">
        <title>Genome sequence of Methanobrevibacter filiformis DSM 11501.</title>
        <authorList>
            <person name="Poehlein A."/>
            <person name="Seedorf H."/>
            <person name="Daniel R."/>
        </authorList>
    </citation>
    <scope>NUCLEOTIDE SEQUENCE [LARGE SCALE GENOMIC DNA]</scope>
    <source>
        <strain evidence="4 5">DSM 11501</strain>
    </source>
</reference>
<dbReference type="RefSeq" id="WP_066970871.1">
    <property type="nucleotide sequence ID" value="NZ_LWMT01000043.1"/>
</dbReference>
<dbReference type="EMBL" id="LWMT01000043">
    <property type="protein sequence ID" value="KZX17168.1"/>
    <property type="molecule type" value="Genomic_DNA"/>
</dbReference>
<evidence type="ECO:0000313" key="5">
    <source>
        <dbReference type="Proteomes" id="UP000077066"/>
    </source>
</evidence>
<comment type="caution">
    <text evidence="4">The sequence shown here is derived from an EMBL/GenBank/DDBJ whole genome shotgun (WGS) entry which is preliminary data.</text>
</comment>
<proteinExistence type="predicted"/>
<dbReference type="OrthoDB" id="57427at2157"/>
<organism evidence="4 5">
    <name type="scientific">Methanobrevibacter filiformis</name>
    <dbReference type="NCBI Taxonomy" id="55758"/>
    <lineage>
        <taxon>Archaea</taxon>
        <taxon>Methanobacteriati</taxon>
        <taxon>Methanobacteriota</taxon>
        <taxon>Methanomada group</taxon>
        <taxon>Methanobacteria</taxon>
        <taxon>Methanobacteriales</taxon>
        <taxon>Methanobacteriaceae</taxon>
        <taxon>Methanobrevibacter</taxon>
    </lineage>
</organism>
<dbReference type="GO" id="GO:0032259">
    <property type="term" value="P:methylation"/>
    <property type="evidence" value="ECO:0007669"/>
    <property type="project" value="UniProtKB-KW"/>
</dbReference>
<dbReference type="PATRIC" id="fig|55758.3.peg.370"/>